<dbReference type="Proteomes" id="UP001176883">
    <property type="component" value="Unassembled WGS sequence"/>
</dbReference>
<sequence>MNYLLKILGIVLSFTLIGYALTYPYELSYTGEDGVILIEDPKEFTSIEQVIHRPEFKNKVLYVRIGEPLEAEILRPNYNDNKANKIIVRDNGEKQIIHSKSQPYYFQLQRLSELKEHYSNQEVVLVFIDFPDSDTNTQEDDIRKWKAIIKKYKVKGCHVMMNSKAYLKMRHDIEKEKGIPSYLHYNLLVSKNGKIVNDNAPSPSFNKEKLYREIDSLLAL</sequence>
<evidence type="ECO:0000313" key="1">
    <source>
        <dbReference type="EMBL" id="MDO5969287.1"/>
    </source>
</evidence>
<comment type="caution">
    <text evidence="1">The sequence shown here is derived from an EMBL/GenBank/DDBJ whole genome shotgun (WGS) entry which is preliminary data.</text>
</comment>
<dbReference type="EMBL" id="JAUOEK010000068">
    <property type="protein sequence ID" value="MDO5969287.1"/>
    <property type="molecule type" value="Genomic_DNA"/>
</dbReference>
<reference evidence="1" key="1">
    <citation type="submission" date="2023-07" db="EMBL/GenBank/DDBJ databases">
        <title>Two novel species in the genus Flavivirga.</title>
        <authorList>
            <person name="Kwon K."/>
        </authorList>
    </citation>
    <scope>NUCLEOTIDE SEQUENCE</scope>
    <source>
        <strain evidence="1">KCTC 52353</strain>
    </source>
</reference>
<proteinExistence type="predicted"/>
<dbReference type="RefSeq" id="WP_303276975.1">
    <property type="nucleotide sequence ID" value="NZ_JAUOEK010000068.1"/>
</dbReference>
<protein>
    <recommendedName>
        <fullName evidence="3">Thioredoxin domain-containing protein</fullName>
    </recommendedName>
</protein>
<accession>A0ABT8W830</accession>
<dbReference type="Gene3D" id="3.40.30.10">
    <property type="entry name" value="Glutaredoxin"/>
    <property type="match status" value="1"/>
</dbReference>
<keyword evidence="2" id="KW-1185">Reference proteome</keyword>
<organism evidence="1 2">
    <name type="scientific">Flavivirga aquimarina</name>
    <dbReference type="NCBI Taxonomy" id="2027862"/>
    <lineage>
        <taxon>Bacteria</taxon>
        <taxon>Pseudomonadati</taxon>
        <taxon>Bacteroidota</taxon>
        <taxon>Flavobacteriia</taxon>
        <taxon>Flavobacteriales</taxon>
        <taxon>Flavobacteriaceae</taxon>
        <taxon>Flavivirga</taxon>
    </lineage>
</organism>
<name>A0ABT8W830_9FLAO</name>
<evidence type="ECO:0000313" key="2">
    <source>
        <dbReference type="Proteomes" id="UP001176883"/>
    </source>
</evidence>
<gene>
    <name evidence="1" type="ORF">Q4Q35_05655</name>
</gene>
<evidence type="ECO:0008006" key="3">
    <source>
        <dbReference type="Google" id="ProtNLM"/>
    </source>
</evidence>